<dbReference type="AlphaFoldDB" id="A0A1M6I9Z8"/>
<gene>
    <name evidence="1" type="ORF">SAMN02745194_02283</name>
</gene>
<dbReference type="Proteomes" id="UP000184387">
    <property type="component" value="Unassembled WGS sequence"/>
</dbReference>
<protein>
    <submittedName>
        <fullName evidence="1">Uncharacterized protein</fullName>
    </submittedName>
</protein>
<dbReference type="EMBL" id="FQZF01000011">
    <property type="protein sequence ID" value="SHJ31271.1"/>
    <property type="molecule type" value="Genomic_DNA"/>
</dbReference>
<keyword evidence="2" id="KW-1185">Reference proteome</keyword>
<proteinExistence type="predicted"/>
<sequence length="539" mass="57554">MTQAVDPIWAVAVASPAARAPIRVPYGMTGALPGSTFRMPALGSSEPPVNYFSDRGWTGEPDDPDAPNVDWPARLLEPPAIEMAVPIYPTEARRFETNAGEVILANGDGALDNLTTDWRLAGRTCEVLRGPYQKGRRAPRASIVTVARFRIARLAAGSSRLRLPLGSAVGELSMPVCGTYAGTGGPEGTAAMAGQEKPWRAGLHRNVAPVQIHPGLLAYQLHDGRIHEIMSVRARGAAVAPAGDFPTWAALAAAVVAGGTYATCLALGILRIGTPTTSLTVDFRGAAPAGTGYIGIPAVIAQHLLRTQGGITADRVDVADFVAWPWKEVRLDGAGLSVAGALDKLAAGVGGWWGADLAGRFRGGKLARPEATAPVLAIQPWMLSAPPDEIPESAQPPWYRVRVAYQLLGVTQAGENLVGTVSEEMRAFWGQGYQVATSYSVETQAYGAAVDGPLVESAFDTFDDAEDYADELLRLHAAPRRGWRIGIRSDQAWRFWDAVRPGAVVSLIWPHVRALRDGRPMVVRRFSARGDRMALELWG</sequence>
<evidence type="ECO:0000313" key="2">
    <source>
        <dbReference type="Proteomes" id="UP000184387"/>
    </source>
</evidence>
<dbReference type="STRING" id="198092.SAMN02745194_02283"/>
<name>A0A1M6I9Z8_9PROT</name>
<reference evidence="1 2" key="1">
    <citation type="submission" date="2016-11" db="EMBL/GenBank/DDBJ databases">
        <authorList>
            <person name="Jaros S."/>
            <person name="Januszkiewicz K."/>
            <person name="Wedrychowicz H."/>
        </authorList>
    </citation>
    <scope>NUCLEOTIDE SEQUENCE [LARGE SCALE GENOMIC DNA]</scope>
    <source>
        <strain evidence="1 2">DSM 14916</strain>
    </source>
</reference>
<evidence type="ECO:0000313" key="1">
    <source>
        <dbReference type="EMBL" id="SHJ31271.1"/>
    </source>
</evidence>
<organism evidence="1 2">
    <name type="scientific">Muricoccus roseus</name>
    <dbReference type="NCBI Taxonomy" id="198092"/>
    <lineage>
        <taxon>Bacteria</taxon>
        <taxon>Pseudomonadati</taxon>
        <taxon>Pseudomonadota</taxon>
        <taxon>Alphaproteobacteria</taxon>
        <taxon>Acetobacterales</taxon>
        <taxon>Roseomonadaceae</taxon>
        <taxon>Muricoccus</taxon>
    </lineage>
</organism>
<dbReference type="OrthoDB" id="8264796at2"/>
<dbReference type="RefSeq" id="WP_073134763.1">
    <property type="nucleotide sequence ID" value="NZ_FQZF01000011.1"/>
</dbReference>
<accession>A0A1M6I9Z8</accession>